<keyword evidence="3" id="KW-1185">Reference proteome</keyword>
<sequence length="114" mass="12508">MGVTLDCVDVKAAAFFWKAALGYDEPTPCTDDVQFHALVSPNGGLHHLTLQRVTEAKSGKNRVHLDIFVDDLDSEVARLVGLGARTVEEHNDEGGYRTAVLADPLENEFCLVQR</sequence>
<name>A0ABU4EQF2_WILMA</name>
<accession>A0ABU4EQF2</accession>
<proteinExistence type="predicted"/>
<evidence type="ECO:0000259" key="1">
    <source>
        <dbReference type="PROSITE" id="PS51819"/>
    </source>
</evidence>
<dbReference type="InterPro" id="IPR037523">
    <property type="entry name" value="VOC_core"/>
</dbReference>
<feature type="domain" description="VOC" evidence="1">
    <location>
        <begin position="1"/>
        <end position="114"/>
    </location>
</feature>
<evidence type="ECO:0000313" key="2">
    <source>
        <dbReference type="EMBL" id="MDV7133470.1"/>
    </source>
</evidence>
<protein>
    <submittedName>
        <fullName evidence="2">VOC family protein</fullName>
    </submittedName>
</protein>
<dbReference type="EMBL" id="JAWLUM010000001">
    <property type="protein sequence ID" value="MDV7133470.1"/>
    <property type="molecule type" value="Genomic_DNA"/>
</dbReference>
<dbReference type="RefSeq" id="WP_317712588.1">
    <property type="nucleotide sequence ID" value="NZ_JAWLUM010000001.1"/>
</dbReference>
<reference evidence="2 3" key="1">
    <citation type="submission" date="2023-10" db="EMBL/GenBank/DDBJ databases">
        <title>Development of a sustainable strategy for remediation of hydrocarbon-contaminated territories based on the waste exchange concept.</title>
        <authorList>
            <person name="Krivoruchko A."/>
        </authorList>
    </citation>
    <scope>NUCLEOTIDE SEQUENCE [LARGE SCALE GENOMIC DNA]</scope>
    <source>
        <strain evidence="2 3">IEGM 1236</strain>
    </source>
</reference>
<evidence type="ECO:0000313" key="3">
    <source>
        <dbReference type="Proteomes" id="UP001185792"/>
    </source>
</evidence>
<dbReference type="Pfam" id="PF18029">
    <property type="entry name" value="Glyoxalase_6"/>
    <property type="match status" value="1"/>
</dbReference>
<dbReference type="Gene3D" id="3.10.180.10">
    <property type="entry name" value="2,3-Dihydroxybiphenyl 1,2-Dioxygenase, domain 1"/>
    <property type="match status" value="1"/>
</dbReference>
<gene>
    <name evidence="2" type="ORF">R4198_07145</name>
</gene>
<dbReference type="Proteomes" id="UP001185792">
    <property type="component" value="Unassembled WGS sequence"/>
</dbReference>
<comment type="caution">
    <text evidence="2">The sequence shown here is derived from an EMBL/GenBank/DDBJ whole genome shotgun (WGS) entry which is preliminary data.</text>
</comment>
<dbReference type="InterPro" id="IPR029068">
    <property type="entry name" value="Glyas_Bleomycin-R_OHBP_Dase"/>
</dbReference>
<organism evidence="2 3">
    <name type="scientific">Williamsia marianensis</name>
    <dbReference type="NCBI Taxonomy" id="85044"/>
    <lineage>
        <taxon>Bacteria</taxon>
        <taxon>Bacillati</taxon>
        <taxon>Actinomycetota</taxon>
        <taxon>Actinomycetes</taxon>
        <taxon>Mycobacteriales</taxon>
        <taxon>Nocardiaceae</taxon>
        <taxon>Williamsia</taxon>
    </lineage>
</organism>
<dbReference type="InterPro" id="IPR041581">
    <property type="entry name" value="Glyoxalase_6"/>
</dbReference>
<dbReference type="PANTHER" id="PTHR35908:SF1">
    <property type="entry name" value="CONSERVED PROTEIN"/>
    <property type="match status" value="1"/>
</dbReference>
<dbReference type="PANTHER" id="PTHR35908">
    <property type="entry name" value="HYPOTHETICAL FUSION PROTEIN"/>
    <property type="match status" value="1"/>
</dbReference>
<dbReference type="SUPFAM" id="SSF54593">
    <property type="entry name" value="Glyoxalase/Bleomycin resistance protein/Dihydroxybiphenyl dioxygenase"/>
    <property type="match status" value="1"/>
</dbReference>
<dbReference type="PROSITE" id="PS51819">
    <property type="entry name" value="VOC"/>
    <property type="match status" value="1"/>
</dbReference>